<evidence type="ECO:0000313" key="3">
    <source>
        <dbReference type="Proteomes" id="UP000316639"/>
    </source>
</evidence>
<dbReference type="PROSITE" id="PS51480">
    <property type="entry name" value="DHAL"/>
    <property type="match status" value="1"/>
</dbReference>
<dbReference type="Proteomes" id="UP000316639">
    <property type="component" value="Unassembled WGS sequence"/>
</dbReference>
<feature type="non-terminal residue" evidence="2">
    <location>
        <position position="70"/>
    </location>
</feature>
<dbReference type="InterPro" id="IPR036117">
    <property type="entry name" value="DhaL_dom_sf"/>
</dbReference>
<dbReference type="GO" id="GO:0004371">
    <property type="term" value="F:glycerone kinase activity"/>
    <property type="evidence" value="ECO:0007669"/>
    <property type="project" value="InterPro"/>
</dbReference>
<evidence type="ECO:0000313" key="2">
    <source>
        <dbReference type="EMBL" id="TWP45632.1"/>
    </source>
</evidence>
<organism evidence="2 3">
    <name type="scientific">Lentzea tibetensis</name>
    <dbReference type="NCBI Taxonomy" id="2591470"/>
    <lineage>
        <taxon>Bacteria</taxon>
        <taxon>Bacillati</taxon>
        <taxon>Actinomycetota</taxon>
        <taxon>Actinomycetes</taxon>
        <taxon>Pseudonocardiales</taxon>
        <taxon>Pseudonocardiaceae</taxon>
        <taxon>Lentzea</taxon>
    </lineage>
</organism>
<dbReference type="EMBL" id="VOBR01000040">
    <property type="protein sequence ID" value="TWP45632.1"/>
    <property type="molecule type" value="Genomic_DNA"/>
</dbReference>
<comment type="caution">
    <text evidence="2">The sequence shown here is derived from an EMBL/GenBank/DDBJ whole genome shotgun (WGS) entry which is preliminary data.</text>
</comment>
<dbReference type="GO" id="GO:0006071">
    <property type="term" value="P:glycerol metabolic process"/>
    <property type="evidence" value="ECO:0007669"/>
    <property type="project" value="InterPro"/>
</dbReference>
<dbReference type="Pfam" id="PF02734">
    <property type="entry name" value="Dak2"/>
    <property type="match status" value="1"/>
</dbReference>
<dbReference type="AlphaFoldDB" id="A0A563EH24"/>
<proteinExistence type="predicted"/>
<dbReference type="OrthoDB" id="9800291at2"/>
<keyword evidence="3" id="KW-1185">Reference proteome</keyword>
<reference evidence="2 3" key="1">
    <citation type="submission" date="2019-07" db="EMBL/GenBank/DDBJ databases">
        <title>Lentzea xizangensis sp. nov., isolated from Qinghai-Tibetan Plateau Soils.</title>
        <authorList>
            <person name="Huang J."/>
        </authorList>
    </citation>
    <scope>NUCLEOTIDE SEQUENCE [LARGE SCALE GENOMIC DNA]</scope>
    <source>
        <strain evidence="2 3">FXJ1.1311</strain>
    </source>
</reference>
<feature type="domain" description="DhaL" evidence="1">
    <location>
        <begin position="4"/>
        <end position="70"/>
    </location>
</feature>
<name>A0A563EH24_9PSEU</name>
<dbReference type="Gene3D" id="1.25.40.340">
    <property type="match status" value="1"/>
</dbReference>
<accession>A0A563EH24</accession>
<evidence type="ECO:0000259" key="1">
    <source>
        <dbReference type="PROSITE" id="PS51480"/>
    </source>
</evidence>
<sequence>MDVALARAWVQAIAAAIAEHADQLTQLDSAIGDADHGVNMRRGFTAVLAKLAELDAKTVGEVFLTTGNTL</sequence>
<dbReference type="RefSeq" id="WP_146359792.1">
    <property type="nucleotide sequence ID" value="NZ_VOBR01000040.1"/>
</dbReference>
<dbReference type="InterPro" id="IPR004007">
    <property type="entry name" value="DhaL_dom"/>
</dbReference>
<gene>
    <name evidence="2" type="ORF">FKR81_38985</name>
</gene>
<protein>
    <submittedName>
        <fullName evidence="2">DAK2 domain-containing protein</fullName>
    </submittedName>
</protein>
<dbReference type="SUPFAM" id="SSF101473">
    <property type="entry name" value="DhaL-like"/>
    <property type="match status" value="1"/>
</dbReference>